<comment type="caution">
    <text evidence="1">The sequence shown here is derived from an EMBL/GenBank/DDBJ whole genome shotgun (WGS) entry which is preliminary data.</text>
</comment>
<keyword evidence="2" id="KW-1185">Reference proteome</keyword>
<protein>
    <submittedName>
        <fullName evidence="1">Uncharacterized protein</fullName>
    </submittedName>
</protein>
<dbReference type="OrthoDB" id="1045221at2759"/>
<dbReference type="AlphaFoldDB" id="A0A565CC15"/>
<accession>A0A565CC15</accession>
<gene>
    <name evidence="1" type="ORF">ANE_LOCUS21651</name>
</gene>
<name>A0A565CC15_9BRAS</name>
<dbReference type="Proteomes" id="UP000489600">
    <property type="component" value="Unassembled WGS sequence"/>
</dbReference>
<evidence type="ECO:0000313" key="1">
    <source>
        <dbReference type="EMBL" id="VVB11207.1"/>
    </source>
</evidence>
<organism evidence="1 2">
    <name type="scientific">Arabis nemorensis</name>
    <dbReference type="NCBI Taxonomy" id="586526"/>
    <lineage>
        <taxon>Eukaryota</taxon>
        <taxon>Viridiplantae</taxon>
        <taxon>Streptophyta</taxon>
        <taxon>Embryophyta</taxon>
        <taxon>Tracheophyta</taxon>
        <taxon>Spermatophyta</taxon>
        <taxon>Magnoliopsida</taxon>
        <taxon>eudicotyledons</taxon>
        <taxon>Gunneridae</taxon>
        <taxon>Pentapetalae</taxon>
        <taxon>rosids</taxon>
        <taxon>malvids</taxon>
        <taxon>Brassicales</taxon>
        <taxon>Brassicaceae</taxon>
        <taxon>Arabideae</taxon>
        <taxon>Arabis</taxon>
    </lineage>
</organism>
<evidence type="ECO:0000313" key="2">
    <source>
        <dbReference type="Proteomes" id="UP000489600"/>
    </source>
</evidence>
<proteinExistence type="predicted"/>
<reference evidence="1" key="1">
    <citation type="submission" date="2019-07" db="EMBL/GenBank/DDBJ databases">
        <authorList>
            <person name="Dittberner H."/>
        </authorList>
    </citation>
    <scope>NUCLEOTIDE SEQUENCE [LARGE SCALE GENOMIC DNA]</scope>
</reference>
<dbReference type="EMBL" id="CABITT030000007">
    <property type="protein sequence ID" value="VVB11207.1"/>
    <property type="molecule type" value="Genomic_DNA"/>
</dbReference>
<sequence>MSISILESSPSDVKTRWFRAFETVENGGEEPLILLLIENIHLSRKSGEIADKRIKCVVEKCKEKIDEQLCQGGSSHPNQLTKKTEINVVVM</sequence>